<dbReference type="GO" id="GO:0034975">
    <property type="term" value="P:protein folding in endoplasmic reticulum"/>
    <property type="evidence" value="ECO:0007669"/>
    <property type="project" value="TreeGrafter"/>
</dbReference>
<dbReference type="InterPro" id="IPR026895">
    <property type="entry name" value="EMC1"/>
</dbReference>
<dbReference type="GO" id="GO:0072546">
    <property type="term" value="C:EMC complex"/>
    <property type="evidence" value="ECO:0007669"/>
    <property type="project" value="InterPro"/>
</dbReference>
<feature type="domain" description="ER membrane protein complex subunit 1 C-terminal" evidence="13">
    <location>
        <begin position="890"/>
        <end position="1134"/>
    </location>
</feature>
<sequence>MLRAQTTPSSRRGFNRLASLTLLIFLLTLLFNVETVSALSKTEAGKIDWHVPRVGVPHSSNLSSTPYLSPRFHRIIKPDADVKEKAQTAIFVATQSNTVAALNPRNGAIVWRHVLQQHDQLLLQKQFGQVALAVSGNGGANVRLYHAFTGFLIWESKQHSIRDGLLPEPAFPATDASFLTDNPKSDIPPDVILLTNANTVRRLDGAYGKQVWKWVQKQDSSHSFIIRVVANKDKVYLVSLLRNNNSAYNSLSVTILSAHTGEMLTTHQIPSGLNNAADVVILPWTQLPNLPPTANPGSWVAWLNKDGTVRAAPLDPPNKRLAQPQVLYPKRPESTFTGLTDVGLSSKGLFIARRSDGLAQVLKLSADAKFTSFWEFEEDAYDAVYTGTYDRQGRAYIQRIFFSRAQHLLNFHFLWVDANNGGEGQVSGFSFQWDHDLHGNVQAATFEASQVGQYQLATRTVLVTSSGSVRLLLDDQHQWILEEGLTQTTHTAFVDLPEKKLTNLPGGAASSLHHQGFVARLVRHAISLKHLPRYTLAFATRFVTGSYGSLEQLGLTSASDSAAASSTKSAATTTMVKQGNKPARAKPQVEKRPTSLAPRTADANTTSTLFRDPFGFRKLVIVATAKGKLYALDTIAKDAVVWEKSLVGYGDGEGEPEPTVSIKLMKTVRDLSTDGKTPLLAIVAEVELQKGLFTTRVFELNPLTGDFVNDASSGQAVFVGKCQDAFLLPDIVEDPTERQQSLGLVDGNNKLHLYPDTLAVAERFAPLSDRYFFSVQQGETKFVGYTLEKGISSIHSSRQVWSWSVPKGETVVETVSAPSKHVIASYGRVLGDRSTLYKYLNPHAQLIVTKTPDDNTAHLYLLDTVTGGILYELGLEDVDTAQPIRAQMVENWITATYSVRNAEEGLATHIVTVELYEEPETAAATAGDGVDKKRGLASSWGGLKGNFSSFTGDSFSDKKSNNNNNNKSPLPKAYMQSFLYMGGTVHALGTTGTKFGISLKNLLVATDSDSIVSIPRKLLDPRRPLGKPTAAEAEEYLIPYSSLIPEDPKWVVNHMFPVANIKGITTGSALLESTATVYAFGLDSFSSRVSPSGRFDVLQESFNKPQLLLTLAILSVGIVVTRPMVRGKNLSLRW</sequence>
<evidence type="ECO:0000259" key="13">
    <source>
        <dbReference type="Pfam" id="PF07774"/>
    </source>
</evidence>
<keyword evidence="10" id="KW-0325">Glycoprotein</keyword>
<keyword evidence="6 12" id="KW-0732">Signal</keyword>
<evidence type="ECO:0000256" key="9">
    <source>
        <dbReference type="ARBA" id="ARBA00023136"/>
    </source>
</evidence>
<dbReference type="Pfam" id="PF07774">
    <property type="entry name" value="EMC1_C"/>
    <property type="match status" value="1"/>
</dbReference>
<dbReference type="Pfam" id="PF25293">
    <property type="entry name" value="Beta-prop_EMC1_N"/>
    <property type="match status" value="1"/>
</dbReference>
<evidence type="ECO:0000256" key="1">
    <source>
        <dbReference type="ARBA" id="ARBA00004115"/>
    </source>
</evidence>
<dbReference type="Proteomes" id="UP001294444">
    <property type="component" value="Unassembled WGS sequence"/>
</dbReference>
<keyword evidence="5 15" id="KW-0812">Transmembrane</keyword>
<comment type="similarity">
    <text evidence="2">Belongs to the EMC1 family.</text>
</comment>
<evidence type="ECO:0000256" key="8">
    <source>
        <dbReference type="ARBA" id="ARBA00022989"/>
    </source>
</evidence>
<keyword evidence="8" id="KW-1133">Transmembrane helix</keyword>
<evidence type="ECO:0000256" key="12">
    <source>
        <dbReference type="SAM" id="SignalP"/>
    </source>
</evidence>
<evidence type="ECO:0000256" key="2">
    <source>
        <dbReference type="ARBA" id="ARBA00007904"/>
    </source>
</evidence>
<feature type="region of interest" description="Disordered" evidence="11">
    <location>
        <begin position="566"/>
        <end position="601"/>
    </location>
</feature>
<keyword evidence="7" id="KW-0256">Endoplasmic reticulum</keyword>
<dbReference type="SUPFAM" id="SSF50998">
    <property type="entry name" value="Quinoprotein alcohol dehydrogenase-like"/>
    <property type="match status" value="1"/>
</dbReference>
<dbReference type="PANTHER" id="PTHR21573">
    <property type="entry name" value="ER MEMBRANE PROTEIN COMPLEX SUBUNIT 1"/>
    <property type="match status" value="1"/>
</dbReference>
<name>A0AAJ4XHC2_9BASI</name>
<accession>A0AAJ4XHC2</accession>
<feature type="domain" description="EMC1 first beta-propeller" evidence="14">
    <location>
        <begin position="43"/>
        <end position="483"/>
    </location>
</feature>
<dbReference type="InterPro" id="IPR011047">
    <property type="entry name" value="Quinoprotein_ADH-like_sf"/>
</dbReference>
<evidence type="ECO:0000259" key="14">
    <source>
        <dbReference type="Pfam" id="PF25293"/>
    </source>
</evidence>
<evidence type="ECO:0000256" key="3">
    <source>
        <dbReference type="ARBA" id="ARBA00011276"/>
    </source>
</evidence>
<evidence type="ECO:0000256" key="10">
    <source>
        <dbReference type="ARBA" id="ARBA00023180"/>
    </source>
</evidence>
<evidence type="ECO:0000256" key="6">
    <source>
        <dbReference type="ARBA" id="ARBA00022729"/>
    </source>
</evidence>
<dbReference type="PANTHER" id="PTHR21573:SF0">
    <property type="entry name" value="ER MEMBRANE PROTEIN COMPLEX SUBUNIT 1"/>
    <property type="match status" value="1"/>
</dbReference>
<evidence type="ECO:0000256" key="7">
    <source>
        <dbReference type="ARBA" id="ARBA00022824"/>
    </source>
</evidence>
<organism evidence="15 16">
    <name type="scientific">Melanopsichium pennsylvanicum</name>
    <dbReference type="NCBI Taxonomy" id="63383"/>
    <lineage>
        <taxon>Eukaryota</taxon>
        <taxon>Fungi</taxon>
        <taxon>Dikarya</taxon>
        <taxon>Basidiomycota</taxon>
        <taxon>Ustilaginomycotina</taxon>
        <taxon>Ustilaginomycetes</taxon>
        <taxon>Ustilaginales</taxon>
        <taxon>Ustilaginaceae</taxon>
        <taxon>Melanopsichium</taxon>
    </lineage>
</organism>
<reference evidence="15" key="1">
    <citation type="submission" date="2023-10" db="EMBL/GenBank/DDBJ databases">
        <authorList>
            <person name="Guldener U."/>
        </authorList>
    </citation>
    <scope>NUCLEOTIDE SEQUENCE</scope>
    <source>
        <strain evidence="15">Mp4</strain>
    </source>
</reference>
<dbReference type="InterPro" id="IPR011678">
    <property type="entry name" value="EMC1_C"/>
</dbReference>
<keyword evidence="16" id="KW-1185">Reference proteome</keyword>
<evidence type="ECO:0000313" key="15">
    <source>
        <dbReference type="EMBL" id="SNX82120.1"/>
    </source>
</evidence>
<comment type="subunit">
    <text evidence="3">Component of the ER membrane protein complex (EMC).</text>
</comment>
<comment type="caution">
    <text evidence="15">The sequence shown here is derived from an EMBL/GenBank/DDBJ whole genome shotgun (WGS) entry which is preliminary data.</text>
</comment>
<gene>
    <name evidence="15" type="ORF">MEPE_00826</name>
</gene>
<proteinExistence type="inferred from homology"/>
<protein>
    <recommendedName>
        <fullName evidence="4">ER membrane protein complex subunit 1</fullName>
    </recommendedName>
</protein>
<evidence type="ECO:0000256" key="4">
    <source>
        <dbReference type="ARBA" id="ARBA00020824"/>
    </source>
</evidence>
<feature type="signal peptide" evidence="12">
    <location>
        <begin position="1"/>
        <end position="38"/>
    </location>
</feature>
<dbReference type="EMBL" id="OAPG01000001">
    <property type="protein sequence ID" value="SNX82120.1"/>
    <property type="molecule type" value="Genomic_DNA"/>
</dbReference>
<evidence type="ECO:0000313" key="16">
    <source>
        <dbReference type="Proteomes" id="UP001294444"/>
    </source>
</evidence>
<dbReference type="Gene3D" id="2.130.10.10">
    <property type="entry name" value="YVTN repeat-like/Quinoprotein amine dehydrogenase"/>
    <property type="match status" value="1"/>
</dbReference>
<feature type="chain" id="PRO_5042482454" description="ER membrane protein complex subunit 1" evidence="12">
    <location>
        <begin position="39"/>
        <end position="1134"/>
    </location>
</feature>
<keyword evidence="9" id="KW-0472">Membrane</keyword>
<dbReference type="InterPro" id="IPR058545">
    <property type="entry name" value="Beta-prop_EMC1_1st"/>
</dbReference>
<evidence type="ECO:0000256" key="11">
    <source>
        <dbReference type="SAM" id="MobiDB-lite"/>
    </source>
</evidence>
<evidence type="ECO:0000256" key="5">
    <source>
        <dbReference type="ARBA" id="ARBA00022692"/>
    </source>
</evidence>
<comment type="subcellular location">
    <subcellularLocation>
        <location evidence="1">Endoplasmic reticulum membrane</location>
        <topology evidence="1">Single-pass type I membrane protein</topology>
    </subcellularLocation>
</comment>
<dbReference type="AlphaFoldDB" id="A0AAJ4XHC2"/>
<dbReference type="InterPro" id="IPR015943">
    <property type="entry name" value="WD40/YVTN_repeat-like_dom_sf"/>
</dbReference>